<feature type="DNA-binding region" description="H-T-H motif" evidence="2">
    <location>
        <begin position="32"/>
        <end position="51"/>
    </location>
</feature>
<comment type="caution">
    <text evidence="4">The sequence shown here is derived from an EMBL/GenBank/DDBJ whole genome shotgun (WGS) entry which is preliminary data.</text>
</comment>
<dbReference type="Gene3D" id="1.10.357.10">
    <property type="entry name" value="Tetracycline Repressor, domain 2"/>
    <property type="match status" value="1"/>
</dbReference>
<dbReference type="Pfam" id="PF00440">
    <property type="entry name" value="TetR_N"/>
    <property type="match status" value="1"/>
</dbReference>
<name>A0ABT6ZHU3_9ACTN</name>
<evidence type="ECO:0000256" key="2">
    <source>
        <dbReference type="PROSITE-ProRule" id="PRU00335"/>
    </source>
</evidence>
<evidence type="ECO:0000313" key="5">
    <source>
        <dbReference type="Proteomes" id="UP001431693"/>
    </source>
</evidence>
<reference evidence="4" key="1">
    <citation type="submission" date="2023-05" db="EMBL/GenBank/DDBJ databases">
        <title>[olsenella] sp. nov., isolated from a pig farm feces dump.</title>
        <authorList>
            <person name="Chang Y.-H."/>
        </authorList>
    </citation>
    <scope>NUCLEOTIDE SEQUENCE</scope>
    <source>
        <strain evidence="4">YH-ols2217</strain>
    </source>
</reference>
<dbReference type="PANTHER" id="PTHR43479:SF7">
    <property type="entry name" value="TETR-FAMILY TRANSCRIPTIONAL REGULATOR"/>
    <property type="match status" value="1"/>
</dbReference>
<evidence type="ECO:0000256" key="1">
    <source>
        <dbReference type="ARBA" id="ARBA00023125"/>
    </source>
</evidence>
<evidence type="ECO:0000259" key="3">
    <source>
        <dbReference type="PROSITE" id="PS50977"/>
    </source>
</evidence>
<dbReference type="InterPro" id="IPR039532">
    <property type="entry name" value="TetR_C_Firmicutes"/>
</dbReference>
<keyword evidence="5" id="KW-1185">Reference proteome</keyword>
<dbReference type="PROSITE" id="PS50977">
    <property type="entry name" value="HTH_TETR_2"/>
    <property type="match status" value="1"/>
</dbReference>
<organism evidence="4 5">
    <name type="scientific">Kribbibacterium absianum</name>
    <dbReference type="NCBI Taxonomy" id="3044210"/>
    <lineage>
        <taxon>Bacteria</taxon>
        <taxon>Bacillati</taxon>
        <taxon>Actinomycetota</taxon>
        <taxon>Coriobacteriia</taxon>
        <taxon>Coriobacteriales</taxon>
        <taxon>Kribbibacteriaceae</taxon>
        <taxon>Kribbibacterium</taxon>
    </lineage>
</organism>
<dbReference type="Proteomes" id="UP001431693">
    <property type="component" value="Unassembled WGS sequence"/>
</dbReference>
<accession>A0ABT6ZHU3</accession>
<dbReference type="PANTHER" id="PTHR43479">
    <property type="entry name" value="ACREF/ENVCD OPERON REPRESSOR-RELATED"/>
    <property type="match status" value="1"/>
</dbReference>
<gene>
    <name evidence="4" type="ORF">QJ043_00770</name>
</gene>
<dbReference type="RefSeq" id="WP_283712264.1">
    <property type="nucleotide sequence ID" value="NZ_JASJEW010000001.1"/>
</dbReference>
<dbReference type="InterPro" id="IPR001647">
    <property type="entry name" value="HTH_TetR"/>
</dbReference>
<protein>
    <submittedName>
        <fullName evidence="4">TetR/AcrR family transcriptional regulator</fullName>
    </submittedName>
</protein>
<dbReference type="EMBL" id="JASJEX010000001">
    <property type="protein sequence ID" value="MDJ1128620.1"/>
    <property type="molecule type" value="Genomic_DNA"/>
</dbReference>
<evidence type="ECO:0000313" key="4">
    <source>
        <dbReference type="EMBL" id="MDJ1128620.1"/>
    </source>
</evidence>
<sequence>MNPDDRRSRRTRAALQEALVRLLAEKPLEAVTVRELAEAADVHRATFYSHYQDIYDLHAQVQSALVAQIEELVSGWELSYGEFYARLVRAVRERPDLFRLVLTGSGSPATSSELAAYLERRYLEVWCMEVGRERPTQAMALAAAFQVTGLLAVLGRWVEGGFTEPEEGISRLLAGLEEATDRVVEERGAALEPATGLGRR</sequence>
<dbReference type="Pfam" id="PF14278">
    <property type="entry name" value="TetR_C_8"/>
    <property type="match status" value="1"/>
</dbReference>
<feature type="domain" description="HTH tetR-type" evidence="3">
    <location>
        <begin position="9"/>
        <end position="69"/>
    </location>
</feature>
<dbReference type="InterPro" id="IPR009057">
    <property type="entry name" value="Homeodomain-like_sf"/>
</dbReference>
<keyword evidence="1 2" id="KW-0238">DNA-binding</keyword>
<dbReference type="InterPro" id="IPR050624">
    <property type="entry name" value="HTH-type_Tx_Regulator"/>
</dbReference>
<proteinExistence type="predicted"/>
<dbReference type="SUPFAM" id="SSF46689">
    <property type="entry name" value="Homeodomain-like"/>
    <property type="match status" value="1"/>
</dbReference>